<accession>A0A212IU01</accession>
<keyword evidence="2" id="KW-0805">Transcription regulation</keyword>
<proteinExistence type="inferred from homology"/>
<sequence length="191" mass="22812">MELIQETVRLTDKETHEALFKRWYEPLCKYAYSILKDQFEAEDAVQKVFFKLWDDRLNTSITVSIKSYLYMAVHNICLNRIKQMKVQQKHNQQIALDEPIEHNEVYESIVEKELNYKITMAIAQLPPRCREVFELSRFEMMSYKEIAQELAISPNTVENQIAKALKLLRENLKEFISVVVLYYLIKLIELW</sequence>
<dbReference type="RefSeq" id="WP_296945887.1">
    <property type="nucleotide sequence ID" value="NZ_LT599021.1"/>
</dbReference>
<dbReference type="GO" id="GO:0006352">
    <property type="term" value="P:DNA-templated transcription initiation"/>
    <property type="evidence" value="ECO:0007669"/>
    <property type="project" value="InterPro"/>
</dbReference>
<dbReference type="CDD" id="cd06171">
    <property type="entry name" value="Sigma70_r4"/>
    <property type="match status" value="1"/>
</dbReference>
<dbReference type="Gene3D" id="1.10.10.10">
    <property type="entry name" value="Winged helix-like DNA-binding domain superfamily/Winged helix DNA-binding domain"/>
    <property type="match status" value="1"/>
</dbReference>
<evidence type="ECO:0000259" key="5">
    <source>
        <dbReference type="Pfam" id="PF04542"/>
    </source>
</evidence>
<name>A0A212IU01_9BACT</name>
<gene>
    <name evidence="7" type="ORF">KL86DYS2_10043</name>
</gene>
<dbReference type="NCBIfam" id="TIGR02985">
    <property type="entry name" value="Sig70_bacteroi1"/>
    <property type="match status" value="1"/>
</dbReference>
<dbReference type="Pfam" id="PF08281">
    <property type="entry name" value="Sigma70_r4_2"/>
    <property type="match status" value="1"/>
</dbReference>
<dbReference type="InterPro" id="IPR039425">
    <property type="entry name" value="RNA_pol_sigma-70-like"/>
</dbReference>
<evidence type="ECO:0000256" key="3">
    <source>
        <dbReference type="ARBA" id="ARBA00023082"/>
    </source>
</evidence>
<dbReference type="PANTHER" id="PTHR43133:SF46">
    <property type="entry name" value="RNA POLYMERASE SIGMA-70 FACTOR ECF SUBFAMILY"/>
    <property type="match status" value="1"/>
</dbReference>
<feature type="domain" description="RNA polymerase sigma-70 region 2" evidence="5">
    <location>
        <begin position="19"/>
        <end position="83"/>
    </location>
</feature>
<dbReference type="InterPro" id="IPR013249">
    <property type="entry name" value="RNA_pol_sigma70_r4_t2"/>
</dbReference>
<dbReference type="SUPFAM" id="SSF88659">
    <property type="entry name" value="Sigma3 and sigma4 domains of RNA polymerase sigma factors"/>
    <property type="match status" value="1"/>
</dbReference>
<dbReference type="SUPFAM" id="SSF88946">
    <property type="entry name" value="Sigma2 domain of RNA polymerase sigma factors"/>
    <property type="match status" value="1"/>
</dbReference>
<dbReference type="Gene3D" id="1.10.1740.10">
    <property type="match status" value="1"/>
</dbReference>
<feature type="domain" description="RNA polymerase sigma factor 70 region 4 type 2" evidence="6">
    <location>
        <begin position="118"/>
        <end position="168"/>
    </location>
</feature>
<dbReference type="NCBIfam" id="TIGR02937">
    <property type="entry name" value="sigma70-ECF"/>
    <property type="match status" value="1"/>
</dbReference>
<dbReference type="GO" id="GO:0003677">
    <property type="term" value="F:DNA binding"/>
    <property type="evidence" value="ECO:0007669"/>
    <property type="project" value="InterPro"/>
</dbReference>
<keyword evidence="3" id="KW-0731">Sigma factor</keyword>
<evidence type="ECO:0008006" key="8">
    <source>
        <dbReference type="Google" id="ProtNLM"/>
    </source>
</evidence>
<dbReference type="InterPro" id="IPR013324">
    <property type="entry name" value="RNA_pol_sigma_r3/r4-like"/>
</dbReference>
<dbReference type="Pfam" id="PF04542">
    <property type="entry name" value="Sigma70_r2"/>
    <property type="match status" value="1"/>
</dbReference>
<evidence type="ECO:0000313" key="7">
    <source>
        <dbReference type="EMBL" id="SBV90663.1"/>
    </source>
</evidence>
<dbReference type="InterPro" id="IPR014327">
    <property type="entry name" value="RNA_pol_sigma70_bacteroid"/>
</dbReference>
<evidence type="ECO:0000256" key="2">
    <source>
        <dbReference type="ARBA" id="ARBA00023015"/>
    </source>
</evidence>
<dbReference type="InterPro" id="IPR036388">
    <property type="entry name" value="WH-like_DNA-bd_sf"/>
</dbReference>
<evidence type="ECO:0000259" key="6">
    <source>
        <dbReference type="Pfam" id="PF08281"/>
    </source>
</evidence>
<evidence type="ECO:0000256" key="4">
    <source>
        <dbReference type="ARBA" id="ARBA00023163"/>
    </source>
</evidence>
<dbReference type="InterPro" id="IPR013325">
    <property type="entry name" value="RNA_pol_sigma_r2"/>
</dbReference>
<dbReference type="InterPro" id="IPR007627">
    <property type="entry name" value="RNA_pol_sigma70_r2"/>
</dbReference>
<dbReference type="EMBL" id="FLUL01000001">
    <property type="protein sequence ID" value="SBV90663.1"/>
    <property type="molecule type" value="Genomic_DNA"/>
</dbReference>
<dbReference type="GO" id="GO:0016987">
    <property type="term" value="F:sigma factor activity"/>
    <property type="evidence" value="ECO:0007669"/>
    <property type="project" value="UniProtKB-KW"/>
</dbReference>
<dbReference type="InterPro" id="IPR014284">
    <property type="entry name" value="RNA_pol_sigma-70_dom"/>
</dbReference>
<evidence type="ECO:0000256" key="1">
    <source>
        <dbReference type="ARBA" id="ARBA00010641"/>
    </source>
</evidence>
<protein>
    <recommendedName>
        <fullName evidence="8">RNA polymerase sigma-70 factor</fullName>
    </recommendedName>
</protein>
<dbReference type="PANTHER" id="PTHR43133">
    <property type="entry name" value="RNA POLYMERASE ECF-TYPE SIGMA FACTO"/>
    <property type="match status" value="1"/>
</dbReference>
<keyword evidence="4" id="KW-0804">Transcription</keyword>
<dbReference type="AlphaFoldDB" id="A0A212IU01"/>
<organism evidence="7">
    <name type="scientific">uncultured Dysgonomonas sp</name>
    <dbReference type="NCBI Taxonomy" id="206096"/>
    <lineage>
        <taxon>Bacteria</taxon>
        <taxon>Pseudomonadati</taxon>
        <taxon>Bacteroidota</taxon>
        <taxon>Bacteroidia</taxon>
        <taxon>Bacteroidales</taxon>
        <taxon>Dysgonomonadaceae</taxon>
        <taxon>Dysgonomonas</taxon>
        <taxon>environmental samples</taxon>
    </lineage>
</organism>
<comment type="similarity">
    <text evidence="1">Belongs to the sigma-70 factor family. ECF subfamily.</text>
</comment>
<reference evidence="7" key="1">
    <citation type="submission" date="2016-04" db="EMBL/GenBank/DDBJ databases">
        <authorList>
            <person name="Evans L.H."/>
            <person name="Alamgir A."/>
            <person name="Owens N."/>
            <person name="Weber N.D."/>
            <person name="Virtaneva K."/>
            <person name="Barbian K."/>
            <person name="Babar A."/>
            <person name="Rosenke K."/>
        </authorList>
    </citation>
    <scope>NUCLEOTIDE SEQUENCE</scope>
    <source>
        <strain evidence="7">86-2</strain>
    </source>
</reference>